<evidence type="ECO:0000256" key="1">
    <source>
        <dbReference type="ARBA" id="ARBA00009570"/>
    </source>
</evidence>
<keyword evidence="3" id="KW-0223">Dioxygenase</keyword>
<evidence type="ECO:0000256" key="2">
    <source>
        <dbReference type="ARBA" id="ARBA00023002"/>
    </source>
</evidence>
<dbReference type="RefSeq" id="WP_166097326.1">
    <property type="nucleotide sequence ID" value="NZ_CP096255.1"/>
</dbReference>
<evidence type="ECO:0000313" key="4">
    <source>
        <dbReference type="Proteomes" id="UP000551709"/>
    </source>
</evidence>
<dbReference type="SUPFAM" id="SSF54427">
    <property type="entry name" value="NTF2-like"/>
    <property type="match status" value="1"/>
</dbReference>
<dbReference type="Proteomes" id="UP000551709">
    <property type="component" value="Chromosome"/>
</dbReference>
<dbReference type="GO" id="GO:0051213">
    <property type="term" value="F:dioxygenase activity"/>
    <property type="evidence" value="ECO:0007669"/>
    <property type="project" value="UniProtKB-KW"/>
</dbReference>
<dbReference type="EMBL" id="CP096255">
    <property type="protein sequence ID" value="UPT91057.1"/>
    <property type="molecule type" value="Genomic_DNA"/>
</dbReference>
<protein>
    <submittedName>
        <fullName evidence="3">Aromatic-ring-hydroxylating dioxygenase subunit beta</fullName>
    </submittedName>
</protein>
<proteinExistence type="inferred from homology"/>
<dbReference type="Pfam" id="PF00866">
    <property type="entry name" value="Ring_hydroxyl_B"/>
    <property type="match status" value="1"/>
</dbReference>
<accession>A0A8T5VNA5</accession>
<name>A0A8T5VNA5_9BRAD</name>
<reference evidence="3" key="2">
    <citation type="submission" date="2022-04" db="EMBL/GenBank/DDBJ databases">
        <authorList>
            <person name="Bromfield E.S.P."/>
            <person name="Cloutier S."/>
        </authorList>
    </citation>
    <scope>NUCLEOTIDE SEQUENCE</scope>
    <source>
        <strain evidence="3">1S5</strain>
    </source>
</reference>
<dbReference type="PANTHER" id="PTHR41534:SF1">
    <property type="entry name" value="BLR3401 PROTEIN"/>
    <property type="match status" value="1"/>
</dbReference>
<keyword evidence="2" id="KW-0560">Oxidoreductase</keyword>
<dbReference type="CDD" id="cd00667">
    <property type="entry name" value="ring_hydroxylating_dioxygenases_beta"/>
    <property type="match status" value="1"/>
</dbReference>
<organism evidence="3 4">
    <name type="scientific">Bradyrhizobium barranii subsp. apii</name>
    <dbReference type="NCBI Taxonomy" id="2819348"/>
    <lineage>
        <taxon>Bacteria</taxon>
        <taxon>Pseudomonadati</taxon>
        <taxon>Pseudomonadota</taxon>
        <taxon>Alphaproteobacteria</taxon>
        <taxon>Hyphomicrobiales</taxon>
        <taxon>Nitrobacteraceae</taxon>
        <taxon>Bradyrhizobium</taxon>
        <taxon>Bradyrhizobium barranii</taxon>
    </lineage>
</organism>
<dbReference type="InterPro" id="IPR032710">
    <property type="entry name" value="NTF2-like_dom_sf"/>
</dbReference>
<reference evidence="3" key="1">
    <citation type="journal article" date="2017" name="Syst. Appl. Microbiol.">
        <title>Soybeans inoculated with root zone soils of Canadian native legumes harbour diverse and novel Bradyrhizobium spp. that possess agricultural potential.</title>
        <authorList>
            <person name="Bromfield E.S.P."/>
            <person name="Cloutier S."/>
            <person name="Tambong J.T."/>
            <person name="Tran Thi T.V."/>
        </authorList>
    </citation>
    <scope>NUCLEOTIDE SEQUENCE</scope>
    <source>
        <strain evidence="3">1S5</strain>
    </source>
</reference>
<gene>
    <name evidence="3" type="ORF">HAP41_0000020290</name>
</gene>
<sequence length="160" mass="18792">MIDEKAITDFIYLEAELLDTMQWQAWLDLFHPEGRYWMPLEWQQQDPVLQPSLMYEDLLLQKVRVERLAGERTFSQKPKSRCHHLLQAPRIVACDPAAGVYKARTSYIYTETRGDLLERYSGWASHEFVEVGDALKIKLKLKRVDLVNFDAPFGNIQLFM</sequence>
<dbReference type="PANTHER" id="PTHR41534">
    <property type="entry name" value="BLR3401 PROTEIN"/>
    <property type="match status" value="1"/>
</dbReference>
<dbReference type="Gene3D" id="3.10.450.50">
    <property type="match status" value="1"/>
</dbReference>
<comment type="similarity">
    <text evidence="1">Belongs to the bacterial ring-hydroxylating dioxygenase beta subunit family.</text>
</comment>
<dbReference type="InterPro" id="IPR000391">
    <property type="entry name" value="Rng_hydr_dOase-bsu"/>
</dbReference>
<evidence type="ECO:0000313" key="3">
    <source>
        <dbReference type="EMBL" id="UPT91057.1"/>
    </source>
</evidence>
<dbReference type="GO" id="GO:0019380">
    <property type="term" value="P:3-phenylpropionate catabolic process"/>
    <property type="evidence" value="ECO:0007669"/>
    <property type="project" value="TreeGrafter"/>
</dbReference>
<dbReference type="AlphaFoldDB" id="A0A8T5VNA5"/>